<gene>
    <name evidence="1" type="ORF">GNE12_29450</name>
</gene>
<name>A0ABR6SHY0_ANAVA</name>
<evidence type="ECO:0000313" key="2">
    <source>
        <dbReference type="Proteomes" id="UP000570851"/>
    </source>
</evidence>
<keyword evidence="2" id="KW-1185">Reference proteome</keyword>
<geneLocation type="plasmid" evidence="1">
    <name>pN2B-C</name>
</geneLocation>
<keyword evidence="1" id="KW-0614">Plasmid</keyword>
<dbReference type="EMBL" id="JACKZP010000306">
    <property type="protein sequence ID" value="MBC1306001.1"/>
    <property type="molecule type" value="Genomic_DNA"/>
</dbReference>
<dbReference type="GeneID" id="58727446"/>
<proteinExistence type="predicted"/>
<dbReference type="PANTHER" id="PTHR20883:SF48">
    <property type="entry name" value="ECTOINE DIOXYGENASE"/>
    <property type="match status" value="1"/>
</dbReference>
<evidence type="ECO:0000313" key="1">
    <source>
        <dbReference type="EMBL" id="MBC1306001.1"/>
    </source>
</evidence>
<dbReference type="SUPFAM" id="SSF51197">
    <property type="entry name" value="Clavaminate synthase-like"/>
    <property type="match status" value="1"/>
</dbReference>
<organism evidence="1 2">
    <name type="scientific">Trichormus variabilis N2B</name>
    <dbReference type="NCBI Taxonomy" id="2681315"/>
    <lineage>
        <taxon>Bacteria</taxon>
        <taxon>Bacillati</taxon>
        <taxon>Cyanobacteriota</taxon>
        <taxon>Cyanophyceae</taxon>
        <taxon>Nostocales</taxon>
        <taxon>Nostocaceae</taxon>
        <taxon>Trichormus</taxon>
    </lineage>
</organism>
<dbReference type="PANTHER" id="PTHR20883">
    <property type="entry name" value="PHYTANOYL-COA DIOXYGENASE DOMAIN CONTAINING 1"/>
    <property type="match status" value="1"/>
</dbReference>
<keyword evidence="1" id="KW-0560">Oxidoreductase</keyword>
<dbReference type="Gene3D" id="2.60.120.620">
    <property type="entry name" value="q2cbj1_9rhob like domain"/>
    <property type="match status" value="1"/>
</dbReference>
<protein>
    <submittedName>
        <fullName evidence="1">Phytanoyl-CoA dioxygenase family protein</fullName>
    </submittedName>
</protein>
<dbReference type="Pfam" id="PF05721">
    <property type="entry name" value="PhyH"/>
    <property type="match status" value="1"/>
</dbReference>
<reference evidence="1 2" key="1">
    <citation type="submission" date="2019-11" db="EMBL/GenBank/DDBJ databases">
        <title>Comparison of genomes from free-living endosymbiotic cyanobacteria isolated from Azolla.</title>
        <authorList>
            <person name="Thiel T."/>
            <person name="Pratte B."/>
        </authorList>
    </citation>
    <scope>NUCLEOTIDE SEQUENCE [LARGE SCALE GENOMIC DNA]</scope>
    <source>
        <strain evidence="1 2">N2B</strain>
        <plasmid evidence="1">pN2B-C</plasmid>
    </source>
</reference>
<accession>A0ABR6SHY0</accession>
<dbReference type="GO" id="GO:0051213">
    <property type="term" value="F:dioxygenase activity"/>
    <property type="evidence" value="ECO:0007669"/>
    <property type="project" value="UniProtKB-KW"/>
</dbReference>
<dbReference type="InterPro" id="IPR008775">
    <property type="entry name" value="Phytyl_CoA_dOase-like"/>
</dbReference>
<sequence>MILTQAQLKEYQEKGFILLPDYFSALEVERMKTEQAHLLAGNADYTVLENDKTTIRSIHGSHTNSHVFQNLSQISRLVEPAMQILNSQVYVYQFKINIKAAFSGDVWQWHQDYIFWRKEDGMPTNRVTNVVIFLDDMNEFNGPLFFIPGSHQEGMIDIVTQNVIDSKEQNNPQWSANFSNNLTYSLNRHTVANLVNKYGISAIKALAGSALFFDSNIVHASPSNISPFSRSVVIITYNSVENIPVSIPNKRPEFIVSRDYQSITPVSDSFLITK</sequence>
<dbReference type="RefSeq" id="WP_011316897.1">
    <property type="nucleotide sequence ID" value="NZ_JACKZP010000306.1"/>
</dbReference>
<keyword evidence="1" id="KW-0223">Dioxygenase</keyword>
<comment type="caution">
    <text evidence="1">The sequence shown here is derived from an EMBL/GenBank/DDBJ whole genome shotgun (WGS) entry which is preliminary data.</text>
</comment>
<dbReference type="Proteomes" id="UP000570851">
    <property type="component" value="Unassembled WGS sequence"/>
</dbReference>